<dbReference type="PANTHER" id="PTHR24291:SF189">
    <property type="entry name" value="CYTOCHROME P450 4C3-RELATED"/>
    <property type="match status" value="1"/>
</dbReference>
<sequence>MNTFIQKVIDLRESSTMWLLVLTILSAVLVMTIVLRFNGRRRRILASQIPGPDGLPIIGLLPLFLQEPEKLMKCGMQVYRMYDKSLFRVWLFNILFIVLTQPEEIEFVLTNPKLIKKAAEYKVLRESIMGQGIFSIEDTKKWKHNRKLVSGAFSFSIIKSFIPLFYEETIVLNNILQTKCDSSNEFDISMPISMATMEMIGKTALDVKFNAQNGGHHRFVENLQTTMTVWEYRVTHPWYLSNTLFQFSSVKKNHDQSQKIINEFIDEIISQKLNELNVNNSSDKNKSFVNDEDIYPRKTKSLIEILLGNYHEISHKQIRDELATIMIGGQETTAMTNACVIFMLAHHEDVQNKVYEELQSIFSVGDYTRAPTYEDLQQMEYLERVIKETLRLFPPLPIFGRSLEEEMKIGNYLCPAGSTIFISPLFMQSNPQYYPDPEKFNPDNFLPDACHNRHPYAFIPFSAGYRNCIGIKYAMFQIKTVVSTLIRRNTFAPSSKCPTPEHLRLMFLSTLKFVDGCYVKILPRTLSTAGINENPNVPA</sequence>
<keyword evidence="6 14" id="KW-0349">Heme</keyword>
<accession>A0A8B8G8D4</accession>
<name>A0A8B8G8D4_9HEMI</name>
<organism evidence="17 18">
    <name type="scientific">Sipha flava</name>
    <name type="common">yellow sugarcane aphid</name>
    <dbReference type="NCBI Taxonomy" id="143950"/>
    <lineage>
        <taxon>Eukaryota</taxon>
        <taxon>Metazoa</taxon>
        <taxon>Ecdysozoa</taxon>
        <taxon>Arthropoda</taxon>
        <taxon>Hexapoda</taxon>
        <taxon>Insecta</taxon>
        <taxon>Pterygota</taxon>
        <taxon>Neoptera</taxon>
        <taxon>Paraneoptera</taxon>
        <taxon>Hemiptera</taxon>
        <taxon>Sternorrhyncha</taxon>
        <taxon>Aphidomorpha</taxon>
        <taxon>Aphidoidea</taxon>
        <taxon>Aphididae</taxon>
        <taxon>Sipha</taxon>
    </lineage>
</organism>
<dbReference type="Pfam" id="PF00067">
    <property type="entry name" value="p450"/>
    <property type="match status" value="1"/>
</dbReference>
<evidence type="ECO:0000256" key="2">
    <source>
        <dbReference type="ARBA" id="ARBA00003690"/>
    </source>
</evidence>
<dbReference type="PRINTS" id="PR00385">
    <property type="entry name" value="P450"/>
</dbReference>
<feature type="transmembrane region" description="Helical" evidence="16">
    <location>
        <begin position="17"/>
        <end position="37"/>
    </location>
</feature>
<gene>
    <name evidence="18" type="primary">LOC112689388</name>
</gene>
<comment type="similarity">
    <text evidence="5 15">Belongs to the cytochrome P450 family.</text>
</comment>
<evidence type="ECO:0000256" key="14">
    <source>
        <dbReference type="PIRSR" id="PIRSR602403-1"/>
    </source>
</evidence>
<dbReference type="AlphaFoldDB" id="A0A8B8G8D4"/>
<evidence type="ECO:0000313" key="17">
    <source>
        <dbReference type="Proteomes" id="UP000694846"/>
    </source>
</evidence>
<evidence type="ECO:0000256" key="11">
    <source>
        <dbReference type="ARBA" id="ARBA00023004"/>
    </source>
</evidence>
<evidence type="ECO:0000256" key="15">
    <source>
        <dbReference type="RuleBase" id="RU000461"/>
    </source>
</evidence>
<proteinExistence type="inferred from homology"/>
<keyword evidence="17" id="KW-1185">Reference proteome</keyword>
<dbReference type="PROSITE" id="PS00086">
    <property type="entry name" value="CYTOCHROME_P450"/>
    <property type="match status" value="1"/>
</dbReference>
<evidence type="ECO:0000256" key="8">
    <source>
        <dbReference type="ARBA" id="ARBA00022824"/>
    </source>
</evidence>
<evidence type="ECO:0000256" key="6">
    <source>
        <dbReference type="ARBA" id="ARBA00022617"/>
    </source>
</evidence>
<keyword evidence="10 15" id="KW-0560">Oxidoreductase</keyword>
<evidence type="ECO:0000256" key="3">
    <source>
        <dbReference type="ARBA" id="ARBA00004174"/>
    </source>
</evidence>
<dbReference type="RefSeq" id="XP_025418866.1">
    <property type="nucleotide sequence ID" value="XM_025563081.1"/>
</dbReference>
<feature type="binding site" description="axial binding residue" evidence="14">
    <location>
        <position position="468"/>
    </location>
    <ligand>
        <name>heme</name>
        <dbReference type="ChEBI" id="CHEBI:30413"/>
    </ligand>
    <ligandPart>
        <name>Fe</name>
        <dbReference type="ChEBI" id="CHEBI:18248"/>
    </ligandPart>
</feature>
<dbReference type="GeneID" id="112689388"/>
<evidence type="ECO:0000256" key="7">
    <source>
        <dbReference type="ARBA" id="ARBA00022723"/>
    </source>
</evidence>
<evidence type="ECO:0000256" key="12">
    <source>
        <dbReference type="ARBA" id="ARBA00023033"/>
    </source>
</evidence>
<dbReference type="GO" id="GO:0005789">
    <property type="term" value="C:endoplasmic reticulum membrane"/>
    <property type="evidence" value="ECO:0007669"/>
    <property type="project" value="UniProtKB-SubCell"/>
</dbReference>
<dbReference type="CDD" id="cd20628">
    <property type="entry name" value="CYP4"/>
    <property type="match status" value="1"/>
</dbReference>
<dbReference type="GO" id="GO:0005506">
    <property type="term" value="F:iron ion binding"/>
    <property type="evidence" value="ECO:0007669"/>
    <property type="project" value="InterPro"/>
</dbReference>
<dbReference type="SUPFAM" id="SSF48264">
    <property type="entry name" value="Cytochrome P450"/>
    <property type="match status" value="1"/>
</dbReference>
<dbReference type="InterPro" id="IPR017972">
    <property type="entry name" value="Cyt_P450_CS"/>
</dbReference>
<evidence type="ECO:0000256" key="16">
    <source>
        <dbReference type="SAM" id="Phobius"/>
    </source>
</evidence>
<dbReference type="SMR" id="A0A8B8G8D4"/>
<comment type="function">
    <text evidence="2">May be involved in the metabolism of insect hormones and in the breakdown of synthetic insecticides.</text>
</comment>
<dbReference type="PANTHER" id="PTHR24291">
    <property type="entry name" value="CYTOCHROME P450 FAMILY 4"/>
    <property type="match status" value="1"/>
</dbReference>
<evidence type="ECO:0000256" key="1">
    <source>
        <dbReference type="ARBA" id="ARBA00001971"/>
    </source>
</evidence>
<evidence type="ECO:0000313" key="18">
    <source>
        <dbReference type="RefSeq" id="XP_025418866.1"/>
    </source>
</evidence>
<comment type="cofactor">
    <cofactor evidence="1 14">
        <name>heme</name>
        <dbReference type="ChEBI" id="CHEBI:30413"/>
    </cofactor>
</comment>
<dbReference type="PRINTS" id="PR00465">
    <property type="entry name" value="EP450IV"/>
</dbReference>
<dbReference type="Gene3D" id="1.10.630.10">
    <property type="entry name" value="Cytochrome P450"/>
    <property type="match status" value="1"/>
</dbReference>
<keyword evidence="9" id="KW-0492">Microsome</keyword>
<reference evidence="18" key="1">
    <citation type="submission" date="2025-08" db="UniProtKB">
        <authorList>
            <consortium name="RefSeq"/>
        </authorList>
    </citation>
    <scope>IDENTIFICATION</scope>
    <source>
        <tissue evidence="18">Whole body</tissue>
    </source>
</reference>
<evidence type="ECO:0000256" key="4">
    <source>
        <dbReference type="ARBA" id="ARBA00004406"/>
    </source>
</evidence>
<dbReference type="InterPro" id="IPR001128">
    <property type="entry name" value="Cyt_P450"/>
</dbReference>
<dbReference type="GO" id="GO:0020037">
    <property type="term" value="F:heme binding"/>
    <property type="evidence" value="ECO:0007669"/>
    <property type="project" value="InterPro"/>
</dbReference>
<keyword evidence="16" id="KW-0812">Transmembrane</keyword>
<keyword evidence="8" id="KW-0256">Endoplasmic reticulum</keyword>
<evidence type="ECO:0000256" key="9">
    <source>
        <dbReference type="ARBA" id="ARBA00022848"/>
    </source>
</evidence>
<evidence type="ECO:0000256" key="5">
    <source>
        <dbReference type="ARBA" id="ARBA00010617"/>
    </source>
</evidence>
<dbReference type="InterPro" id="IPR050196">
    <property type="entry name" value="Cytochrome_P450_Monoox"/>
</dbReference>
<comment type="subcellular location">
    <subcellularLocation>
        <location evidence="4">Endoplasmic reticulum membrane</location>
        <topology evidence="4">Peripheral membrane protein</topology>
    </subcellularLocation>
    <subcellularLocation>
        <location evidence="3">Microsome membrane</location>
        <topology evidence="3">Peripheral membrane protein</topology>
    </subcellularLocation>
</comment>
<keyword evidence="7 14" id="KW-0479">Metal-binding</keyword>
<dbReference type="OrthoDB" id="1470350at2759"/>
<keyword evidence="11 14" id="KW-0408">Iron</keyword>
<dbReference type="Proteomes" id="UP000694846">
    <property type="component" value="Unplaced"/>
</dbReference>
<evidence type="ECO:0000256" key="10">
    <source>
        <dbReference type="ARBA" id="ARBA00023002"/>
    </source>
</evidence>
<dbReference type="InterPro" id="IPR002403">
    <property type="entry name" value="Cyt_P450_E_grp-IV"/>
</dbReference>
<dbReference type="GO" id="GO:0016705">
    <property type="term" value="F:oxidoreductase activity, acting on paired donors, with incorporation or reduction of molecular oxygen"/>
    <property type="evidence" value="ECO:0007669"/>
    <property type="project" value="InterPro"/>
</dbReference>
<keyword evidence="16" id="KW-1133">Transmembrane helix</keyword>
<keyword evidence="12 15" id="KW-0503">Monooxygenase</keyword>
<dbReference type="GO" id="GO:0004497">
    <property type="term" value="F:monooxygenase activity"/>
    <property type="evidence" value="ECO:0007669"/>
    <property type="project" value="UniProtKB-KW"/>
</dbReference>
<dbReference type="InterPro" id="IPR036396">
    <property type="entry name" value="Cyt_P450_sf"/>
</dbReference>
<protein>
    <submittedName>
        <fullName evidence="18">Cytochrome P450 4C1-like</fullName>
    </submittedName>
</protein>
<keyword evidence="13 16" id="KW-0472">Membrane</keyword>
<evidence type="ECO:0000256" key="13">
    <source>
        <dbReference type="ARBA" id="ARBA00023136"/>
    </source>
</evidence>